<dbReference type="GO" id="GO:0030036">
    <property type="term" value="P:actin cytoskeleton organization"/>
    <property type="evidence" value="ECO:0007669"/>
    <property type="project" value="TreeGrafter"/>
</dbReference>
<accession>A0A9P7BBU9</accession>
<dbReference type="AlphaFoldDB" id="A0A9P7BBU9"/>
<feature type="region of interest" description="Disordered" evidence="2">
    <location>
        <begin position="130"/>
        <end position="160"/>
    </location>
</feature>
<comment type="caution">
    <text evidence="3">The sequence shown here is derived from an EMBL/GenBank/DDBJ whole genome shotgun (WGS) entry which is preliminary data.</text>
</comment>
<feature type="compositionally biased region" description="Polar residues" evidence="2">
    <location>
        <begin position="296"/>
        <end position="306"/>
    </location>
</feature>
<dbReference type="PANTHER" id="PTHR12751:SF18">
    <property type="entry name" value="PHOSPHATASE AND ACTIN REGULATOR 1"/>
    <property type="match status" value="1"/>
</dbReference>
<feature type="compositionally biased region" description="Acidic residues" evidence="2">
    <location>
        <begin position="130"/>
        <end position="142"/>
    </location>
</feature>
<feature type="compositionally biased region" description="Basic residues" evidence="2">
    <location>
        <begin position="337"/>
        <end position="349"/>
    </location>
</feature>
<protein>
    <submittedName>
        <fullName evidence="3">Bud neck involved protein</fullName>
    </submittedName>
</protein>
<dbReference type="PANTHER" id="PTHR12751">
    <property type="entry name" value="PHOSPHATASE AND ACTIN REGULATOR PHACTR"/>
    <property type="match status" value="1"/>
</dbReference>
<dbReference type="Proteomes" id="UP000750334">
    <property type="component" value="Unassembled WGS sequence"/>
</dbReference>
<keyword evidence="1" id="KW-0175">Coiled coil</keyword>
<keyword evidence="4" id="KW-1185">Reference proteome</keyword>
<feature type="region of interest" description="Disordered" evidence="2">
    <location>
        <begin position="294"/>
        <end position="412"/>
    </location>
</feature>
<reference evidence="3 4" key="1">
    <citation type="submission" date="2020-11" db="EMBL/GenBank/DDBJ databases">
        <title>Kefir isolates.</title>
        <authorList>
            <person name="Marcisauskas S."/>
            <person name="Kim Y."/>
            <person name="Blasche S."/>
        </authorList>
    </citation>
    <scope>NUCLEOTIDE SEQUENCE [LARGE SCALE GENOMIC DNA]</scope>
    <source>
        <strain evidence="3 4">OG2</strain>
    </source>
</reference>
<organism evidence="3 4">
    <name type="scientific">Maudiozyma exigua</name>
    <name type="common">Yeast</name>
    <name type="synonym">Kazachstania exigua</name>
    <dbReference type="NCBI Taxonomy" id="34358"/>
    <lineage>
        <taxon>Eukaryota</taxon>
        <taxon>Fungi</taxon>
        <taxon>Dikarya</taxon>
        <taxon>Ascomycota</taxon>
        <taxon>Saccharomycotina</taxon>
        <taxon>Saccharomycetes</taxon>
        <taxon>Saccharomycetales</taxon>
        <taxon>Saccharomycetaceae</taxon>
        <taxon>Maudiozyma</taxon>
    </lineage>
</organism>
<gene>
    <name evidence="3" type="primary">BNI4</name>
    <name evidence="3" type="ORF">C6P45_003373</name>
</gene>
<evidence type="ECO:0000313" key="3">
    <source>
        <dbReference type="EMBL" id="KAG0669739.1"/>
    </source>
</evidence>
<evidence type="ECO:0000256" key="2">
    <source>
        <dbReference type="SAM" id="MobiDB-lite"/>
    </source>
</evidence>
<dbReference type="GO" id="GO:0003779">
    <property type="term" value="F:actin binding"/>
    <property type="evidence" value="ECO:0007669"/>
    <property type="project" value="TreeGrafter"/>
</dbReference>
<dbReference type="EMBL" id="PUHR01000034">
    <property type="protein sequence ID" value="KAG0669739.1"/>
    <property type="molecule type" value="Genomic_DNA"/>
</dbReference>
<feature type="coiled-coil region" evidence="1">
    <location>
        <begin position="653"/>
        <end position="680"/>
    </location>
</feature>
<feature type="compositionally biased region" description="Basic and acidic residues" evidence="2">
    <location>
        <begin position="314"/>
        <end position="336"/>
    </location>
</feature>
<evidence type="ECO:0000313" key="4">
    <source>
        <dbReference type="Proteomes" id="UP000750334"/>
    </source>
</evidence>
<feature type="region of interest" description="Disordered" evidence="2">
    <location>
        <begin position="267"/>
        <end position="286"/>
    </location>
</feature>
<dbReference type="OrthoDB" id="5563016at2759"/>
<evidence type="ECO:0000256" key="1">
    <source>
        <dbReference type="SAM" id="Coils"/>
    </source>
</evidence>
<sequence length="952" mass="106619">MTTHNQDFDTSELLNSSFYSSSSINALEHSRTFRNSLLLKEMSDNSINMSMNSTQDMRSHQENSSISNIKHNEADEPVVKTDESRKGEVQTVNMTTSPSLSALSEILNEKSKNADRQMRASRILDDSIIEEEEEEEDGIQEQEDGRPGISHGNIVTSSPNLIDLDDFPNHTGAEFINPNLDQSIEQPDFLTTPKVQQNVPRHTLPNYVIPETVNELEEVGTAETMVESNRDNATANINDKYVSDEAPKSKRLSVSLATAGKEVNKSLEKPTINESHLKKETKPAKNTYSEIMKGVSSKQNHSTSQIPMKKTRSNKHEQTKYLHEDKHTKSSKDSSKKKSIFSFLKRKSSRSVSETLSNTDKAAKDNKPNGMPVSATYSQLSSFKKNVEPSEANIDDSDSEPTEKITRKSHSSNSIFNTLRRKSGVPDTLAIPKNSNEIDVDVSITKQVSDVSNATEGTMLSIKSTQTKPDSTTVASSTISPIKPFIESPTQIPTVATATHNNMKRNPTPLNFESTLSNNLLSDLDETDKELCTVPTFEIPPVIGDSHKRDSGEAFFPKLLDADEIDSIVKIERNRSQRSSSLRRRSMDTLSIHAQNEGMTVTTASDVILSTPDLTKSPTSSILRSGRFDLIDNFQSADIHSDLDTNAFDNSYHENNQNLLASVEEKLDQLTNDYRNENIYDTRIQKELSQTQVPTKEDMNNDPDLMSDIMEFADLINFGDGIDLDMDINGNAEPESMEPTRSILAPTYMDVGDDEYEDDGINIISKEELGIVSDEDNYEDFLAKEQEGLGLELGTNANDHFHIEESDPDFEHEDFNDILENNDTIPERKRSILDSEFENSTDRPISMSFRGLTGPSLNASSEQDFGPMHEDEEGLLVAKQEDTEPETQSRVTFSGKIILYETYGEFEYDRHPDIGTCNQLTPQLAQMIKAELNELKSTMEVHESSKCYTQYF</sequence>
<name>A0A9P7BBU9_MAUEX</name>
<proteinExistence type="predicted"/>
<feature type="compositionally biased region" description="Polar residues" evidence="2">
    <location>
        <begin position="375"/>
        <end position="384"/>
    </location>
</feature>